<feature type="signal peptide" evidence="1">
    <location>
        <begin position="1"/>
        <end position="26"/>
    </location>
</feature>
<evidence type="ECO:0000313" key="3">
    <source>
        <dbReference type="EMBL" id="XBH15799.1"/>
    </source>
</evidence>
<dbReference type="PANTHER" id="PTHR36453:SF1">
    <property type="entry name" value="RIGHT HANDED BETA HELIX DOMAIN-CONTAINING PROTEIN"/>
    <property type="match status" value="1"/>
</dbReference>
<feature type="chain" id="PRO_5043997450" evidence="1">
    <location>
        <begin position="27"/>
        <end position="639"/>
    </location>
</feature>
<dbReference type="Gene3D" id="2.160.20.10">
    <property type="entry name" value="Single-stranded right-handed beta-helix, Pectin lyase-like"/>
    <property type="match status" value="2"/>
</dbReference>
<dbReference type="InterPro" id="IPR039448">
    <property type="entry name" value="Beta_helix"/>
</dbReference>
<evidence type="ECO:0000256" key="1">
    <source>
        <dbReference type="SAM" id="SignalP"/>
    </source>
</evidence>
<dbReference type="PANTHER" id="PTHR36453">
    <property type="entry name" value="SECRETED PROTEIN-RELATED"/>
    <property type="match status" value="1"/>
</dbReference>
<gene>
    <name evidence="3" type="ORF">P8935_14605</name>
</gene>
<organism evidence="3">
    <name type="scientific">Telmatobacter sp. DSM 110680</name>
    <dbReference type="NCBI Taxonomy" id="3036704"/>
    <lineage>
        <taxon>Bacteria</taxon>
        <taxon>Pseudomonadati</taxon>
        <taxon>Acidobacteriota</taxon>
        <taxon>Terriglobia</taxon>
        <taxon>Terriglobales</taxon>
        <taxon>Acidobacteriaceae</taxon>
        <taxon>Telmatobacter</taxon>
    </lineage>
</organism>
<name>A0AAU7DD97_9BACT</name>
<evidence type="ECO:0000259" key="2">
    <source>
        <dbReference type="Pfam" id="PF13229"/>
    </source>
</evidence>
<dbReference type="Pfam" id="PF13229">
    <property type="entry name" value="Beta_helix"/>
    <property type="match status" value="1"/>
</dbReference>
<keyword evidence="1" id="KW-0732">Signal</keyword>
<dbReference type="EMBL" id="CP121196">
    <property type="protein sequence ID" value="XBH15799.1"/>
    <property type="molecule type" value="Genomic_DNA"/>
</dbReference>
<protein>
    <submittedName>
        <fullName evidence="3">Right-handed parallel beta-helix repeat-containing protein</fullName>
    </submittedName>
</protein>
<dbReference type="InterPro" id="IPR012334">
    <property type="entry name" value="Pectin_lyas_fold"/>
</dbReference>
<dbReference type="AlphaFoldDB" id="A0AAU7DD97"/>
<dbReference type="RefSeq" id="WP_348261031.1">
    <property type="nucleotide sequence ID" value="NZ_CP121196.1"/>
</dbReference>
<dbReference type="InterPro" id="IPR011050">
    <property type="entry name" value="Pectin_lyase_fold/virulence"/>
</dbReference>
<dbReference type="SUPFAM" id="SSF51126">
    <property type="entry name" value="Pectin lyase-like"/>
    <property type="match status" value="1"/>
</dbReference>
<reference evidence="3" key="1">
    <citation type="submission" date="2023-03" db="EMBL/GenBank/DDBJ databases">
        <title>Edaphobacter sp.</title>
        <authorList>
            <person name="Huber K.J."/>
            <person name="Papendorf J."/>
            <person name="Pilke C."/>
            <person name="Bunk B."/>
            <person name="Sproeer C."/>
            <person name="Pester M."/>
        </authorList>
    </citation>
    <scope>NUCLEOTIDE SEQUENCE</scope>
    <source>
        <strain evidence="3">DSM 110680</strain>
    </source>
</reference>
<accession>A0AAU7DD97</accession>
<sequence length="639" mass="67604">MRLAAICISFSLIVLFIAEPSARSQANVIENQTTVLYVDAQKGSDSNVGSTSSPLKSIQAAVNKANVNNQNQVGTKIIVNAGVYRETVGINPISNQTTVPLTIQAAVTGTAIISGANVLSNWATDSTYSSAYTTSWYPTMGTCPLPSGWPTGFSSIAMHTEMIFVNSVPLTQVLSYSQMRAGTFYINEGSGSLHLWPANGTNMQTALVEAATRQKTVSIVGRTNIVLRGLTLTQSASCINSSGATVTSGSNVLIDSVQANWNNWGGLGIFSSNNVTVQNSVANYNGGIGFMGSKSQNILFSFNESDYNNWRGAQSAYYDWGMGGAKFFQMRSMTVQDHFSYNNQAQGLWFDTDNKNITINRPTLAGNTTAALQIERNEGPVTVENGHLCSSGSGVNLLTSEQVRIQNNVFYNNGATNKYQAQIYLAGQAGGIVITDWQTSQSYDLFTKGLVLTGNTFVDGATGQNVFGTYLSGSDWSDFASTLNASDNVWYDPFIANSFKVVNGHLVNLSGWQNSVGTDYTSTWAAPATSPVAACALPAVKYADFGVVMNANTYTMSAGSALATAKVTSFGFGTVNLSVSGLPAGVSATINNGSLISGTSTITFSASSSASNQTVPVTVWAVSGSRVHTATFNLHVVPL</sequence>
<feature type="domain" description="Right handed beta helix" evidence="2">
    <location>
        <begin position="243"/>
        <end position="410"/>
    </location>
</feature>
<dbReference type="InterPro" id="IPR006626">
    <property type="entry name" value="PbH1"/>
</dbReference>
<proteinExistence type="predicted"/>
<dbReference type="SMART" id="SM00710">
    <property type="entry name" value="PbH1"/>
    <property type="match status" value="6"/>
</dbReference>